<dbReference type="Pfam" id="PF00194">
    <property type="entry name" value="Carb_anhydrase"/>
    <property type="match status" value="5"/>
</dbReference>
<evidence type="ECO:0000256" key="1">
    <source>
        <dbReference type="ARBA" id="ARBA00001947"/>
    </source>
</evidence>
<feature type="domain" description="Alpha-carbonic anhydrase" evidence="9">
    <location>
        <begin position="26"/>
        <end position="278"/>
    </location>
</feature>
<protein>
    <recommendedName>
        <fullName evidence="2 6">Carbonic anhydrase</fullName>
        <ecNumber evidence="2 6">4.2.1.1</ecNumber>
    </recommendedName>
</protein>
<evidence type="ECO:0000256" key="5">
    <source>
        <dbReference type="ARBA" id="ARBA00023239"/>
    </source>
</evidence>
<keyword evidence="6" id="KW-0732">Signal</keyword>
<dbReference type="PROSITE" id="PS00162">
    <property type="entry name" value="ALPHA_CA_1"/>
    <property type="match status" value="5"/>
</dbReference>
<evidence type="ECO:0000313" key="11">
    <source>
        <dbReference type="Proteomes" id="UP001230188"/>
    </source>
</evidence>
<keyword evidence="5 6" id="KW-0456">Lyase</keyword>
<organism evidence="10 11">
    <name type="scientific">Chrysophaeum taylorii</name>
    <dbReference type="NCBI Taxonomy" id="2483200"/>
    <lineage>
        <taxon>Eukaryota</taxon>
        <taxon>Sar</taxon>
        <taxon>Stramenopiles</taxon>
        <taxon>Ochrophyta</taxon>
        <taxon>Pelagophyceae</taxon>
        <taxon>Pelagomonadales</taxon>
        <taxon>Pelagomonadaceae</taxon>
        <taxon>Chrysophaeum</taxon>
    </lineage>
</organism>
<dbReference type="GO" id="GO:0004089">
    <property type="term" value="F:carbonate dehydratase activity"/>
    <property type="evidence" value="ECO:0007669"/>
    <property type="project" value="UniProtKB-UniRule"/>
</dbReference>
<evidence type="ECO:0000256" key="6">
    <source>
        <dbReference type="RuleBase" id="RU367011"/>
    </source>
</evidence>
<name>A0AAD7XHP0_9STRA</name>
<dbReference type="EC" id="4.2.1.1" evidence="2 6"/>
<comment type="caution">
    <text evidence="10">The sequence shown here is derived from an EMBL/GenBank/DDBJ whole genome shotgun (WGS) entry which is preliminary data.</text>
</comment>
<gene>
    <name evidence="10" type="ORF">CTAYLR_001325</name>
</gene>
<feature type="domain" description="Alpha-carbonic anhydrase" evidence="9">
    <location>
        <begin position="313"/>
        <end position="565"/>
    </location>
</feature>
<feature type="signal peptide" evidence="6">
    <location>
        <begin position="1"/>
        <end position="16"/>
    </location>
</feature>
<dbReference type="SMART" id="SM01057">
    <property type="entry name" value="Carb_anhydrase"/>
    <property type="match status" value="5"/>
</dbReference>
<dbReference type="GO" id="GO:0006730">
    <property type="term" value="P:one-carbon metabolic process"/>
    <property type="evidence" value="ECO:0007669"/>
    <property type="project" value="TreeGrafter"/>
</dbReference>
<comment type="cofactor">
    <cofactor evidence="1 6">
        <name>Zn(2+)</name>
        <dbReference type="ChEBI" id="CHEBI:29105"/>
    </cofactor>
</comment>
<dbReference type="Gene3D" id="3.10.200.10">
    <property type="entry name" value="Alpha carbonic anhydrase"/>
    <property type="match status" value="5"/>
</dbReference>
<feature type="transmembrane region" description="Helical" evidence="8">
    <location>
        <begin position="1483"/>
        <end position="1506"/>
    </location>
</feature>
<dbReference type="PANTHER" id="PTHR18952:SF208">
    <property type="entry name" value="CARBONIC ANHYDRASE XA-RELATED"/>
    <property type="match status" value="1"/>
</dbReference>
<dbReference type="PROSITE" id="PS51144">
    <property type="entry name" value="ALPHA_CA_2"/>
    <property type="match status" value="5"/>
</dbReference>
<keyword evidence="8" id="KW-0812">Transmembrane</keyword>
<evidence type="ECO:0000313" key="10">
    <source>
        <dbReference type="EMBL" id="KAJ8598529.1"/>
    </source>
</evidence>
<evidence type="ECO:0000256" key="7">
    <source>
        <dbReference type="SAM" id="MobiDB-lite"/>
    </source>
</evidence>
<dbReference type="InterPro" id="IPR023561">
    <property type="entry name" value="Carbonic_anhydrase_a-class"/>
</dbReference>
<sequence length="1545" mass="168806">MKAFAVIVLLLGDAFGFRLRRLDEGCQYGYEEGFDPLGQPCDECLAPADWGSCASGEWDDCNGMYQSPIDLVTADAYTPAAGKTQIAYSYAPDSGLEIINTGHNLEVVLTSAAGKVVHNGRDYIALQFHFHLLSEHTVDGEYHDGEMHIVHAAYDDEGSIDSLLVVGIFFNVTGIEDNAFLETIKWEEAPTTETDGAGVAIDEDVDLNFFADILSGEFWRYKGSLTTPACSEIVEWHVMKTVSPMSQSQYDYFQSIFPNPSNYRPVQPMNGRNLLDSAVVLGLDEACVVGADLCGDDNNTLECTDNVCATVECHYGYEEGLDPLGETCDDCLAPADWGSCPTGEWDDCNGMYQSPIDLVTADAYTPAAGKTQIAHSYAPDSGLEIINTGHNLEVVLTSAAGKVVHKGRDYVALQFHFHLLSEHTVDGEYHDGEMHIVHAAYDDEGSIDSLLVVGIFFNVTGDEDNAFLETIKWEEAPTTETDGAGVAIDEDVDLNFFADILSGEFWRYKGSLTTPACSEIVEWHVMKTVSPMSQSQYDYFQSIFPNPSNYRPVQPMNGRNLLDSAVVLGLDEACVVGADLCGDGNNTLECTDNVCATVECHYGYEEGLDPLGETCDDCLAPADWGSCPTGEWDDCNGMYQSPIDLVTADAYTPAAGKTQIAHSYAPDSGLEIINTGHNLEVVLTSAAGKVVHKGRDYVALQFHFHLLSEHTVDGEYHDGEMHIVHAAYDDEGSIDSLLVVGIFFNVTGDEDNAFLETIKWEEAPTTETDGAGVAIDEDVDLNFFADILSGEFWRYKGSLTTPACSEIVEWHVMKTVSPMSQSQYDYFQSIFPNPSNYRPVQPMNGRNLLDSAVVLGLDEACVVGADLCGNDNNTLECTDNVCATVECHYGYEEGLDPLGETCDDCLAPADWGSCPTGEWDDCNGMYQSPIDLVTADAYTPAAGKTQIAHSYAPDSGLEIINTGHNLEVVLTSAAGKVVHKGRDYVALQFHFHLLSEHTVDGEYHDGEMHIVHAAYDDEGSIDSLLVVGIFFNVTGDEDNAFLETIKWEEAPTTETDGAGVAIDEDVDLNFFADILSGEFWRYKGSLTTPACSEIVEWHVMKTVSPMSQSQYDYFQSIFPNPSNYRPVQPMNGRNLLDSAVVLGVGEACVVGADLCGDVDDSLDCVDNVCATATVECHYGYEEGLDPLGETCDDCLAPADWGSCPTGEWDDCDGSYQSPVDLVTASAFTPLAGKTLIAFSYSPDSGREIINTGHNLEVVLSSAAGKVVHNSRDYIALQFHFHLLSEHTVDGEYHDGEMHIVHAAYDDEGGIDSLLVLGIFFNVTGDEDNSFLETIKWEEAPTTETESAGVAIDEDVDLNFFADILSGEFWRYKGSLTTPPCSEIVEWHVMKTVSPMSQSQYDYFQNIFPNPSNYRPVQPMNDRNLLDSAVVLSASETCVEGADLCGDGLECSESVCVEVELVRESTRGSSKNNKTVSKSKYRTAIIVSVLVVFFGTMCIMLALFTCYRKRLSTKRPESASSFQVVKQKGQDDDQENTDGDLLRLSA</sequence>
<keyword evidence="8" id="KW-0472">Membrane</keyword>
<accession>A0AAD7XHP0</accession>
<reference evidence="10" key="1">
    <citation type="submission" date="2023-01" db="EMBL/GenBank/DDBJ databases">
        <title>Metagenome sequencing of chrysophaentin producing Chrysophaeum taylorii.</title>
        <authorList>
            <person name="Davison J."/>
            <person name="Bewley C."/>
        </authorList>
    </citation>
    <scope>NUCLEOTIDE SEQUENCE</scope>
    <source>
        <strain evidence="10">NIES-1699</strain>
    </source>
</reference>
<dbReference type="Proteomes" id="UP001230188">
    <property type="component" value="Unassembled WGS sequence"/>
</dbReference>
<dbReference type="InterPro" id="IPR001148">
    <property type="entry name" value="CA_dom"/>
</dbReference>
<dbReference type="GO" id="GO:0008270">
    <property type="term" value="F:zinc ion binding"/>
    <property type="evidence" value="ECO:0007669"/>
    <property type="project" value="UniProtKB-UniRule"/>
</dbReference>
<feature type="chain" id="PRO_5041778475" description="Carbonic anhydrase" evidence="6">
    <location>
        <begin position="17"/>
        <end position="1545"/>
    </location>
</feature>
<keyword evidence="3 6" id="KW-0479">Metal-binding</keyword>
<evidence type="ECO:0000259" key="9">
    <source>
        <dbReference type="PROSITE" id="PS51144"/>
    </source>
</evidence>
<keyword evidence="4 6" id="KW-0862">Zinc</keyword>
<comment type="similarity">
    <text evidence="6">Belongs to the alpha-carbonic anhydrase family.</text>
</comment>
<dbReference type="InterPro" id="IPR018338">
    <property type="entry name" value="Carbonic_anhydrase_a-class_CS"/>
</dbReference>
<comment type="function">
    <text evidence="6">Reversible hydration of carbon dioxide.</text>
</comment>
<feature type="region of interest" description="Disordered" evidence="7">
    <location>
        <begin position="1518"/>
        <end position="1545"/>
    </location>
</feature>
<evidence type="ECO:0000256" key="2">
    <source>
        <dbReference type="ARBA" id="ARBA00012925"/>
    </source>
</evidence>
<dbReference type="CDD" id="cd03124">
    <property type="entry name" value="alpha_CA_prokaryotic_like"/>
    <property type="match status" value="5"/>
</dbReference>
<evidence type="ECO:0000256" key="8">
    <source>
        <dbReference type="SAM" id="Phobius"/>
    </source>
</evidence>
<feature type="domain" description="Alpha-carbonic anhydrase" evidence="9">
    <location>
        <begin position="600"/>
        <end position="852"/>
    </location>
</feature>
<dbReference type="PANTHER" id="PTHR18952">
    <property type="entry name" value="CARBONIC ANHYDRASE"/>
    <property type="match status" value="1"/>
</dbReference>
<dbReference type="SUPFAM" id="SSF51069">
    <property type="entry name" value="Carbonic anhydrase"/>
    <property type="match status" value="5"/>
</dbReference>
<feature type="domain" description="Alpha-carbonic anhydrase" evidence="9">
    <location>
        <begin position="887"/>
        <end position="1139"/>
    </location>
</feature>
<dbReference type="InterPro" id="IPR041891">
    <property type="entry name" value="Alpha_CA_prokaryot-like"/>
</dbReference>
<comment type="catalytic activity">
    <reaction evidence="6">
        <text>hydrogencarbonate + H(+) = CO2 + H2O</text>
        <dbReference type="Rhea" id="RHEA:10748"/>
        <dbReference type="ChEBI" id="CHEBI:15377"/>
        <dbReference type="ChEBI" id="CHEBI:15378"/>
        <dbReference type="ChEBI" id="CHEBI:16526"/>
        <dbReference type="ChEBI" id="CHEBI:17544"/>
        <dbReference type="EC" id="4.2.1.1"/>
    </reaction>
</comment>
<dbReference type="EMBL" id="JAQMWT010000671">
    <property type="protein sequence ID" value="KAJ8598529.1"/>
    <property type="molecule type" value="Genomic_DNA"/>
</dbReference>
<keyword evidence="8" id="KW-1133">Transmembrane helix</keyword>
<evidence type="ECO:0000256" key="4">
    <source>
        <dbReference type="ARBA" id="ARBA00022833"/>
    </source>
</evidence>
<proteinExistence type="inferred from homology"/>
<dbReference type="InterPro" id="IPR036398">
    <property type="entry name" value="CA_dom_sf"/>
</dbReference>
<feature type="domain" description="Alpha-carbonic anhydrase" evidence="9">
    <location>
        <begin position="1176"/>
        <end position="1428"/>
    </location>
</feature>
<keyword evidence="11" id="KW-1185">Reference proteome</keyword>
<evidence type="ECO:0000256" key="3">
    <source>
        <dbReference type="ARBA" id="ARBA00022723"/>
    </source>
</evidence>